<dbReference type="AlphaFoldDB" id="A0A2G9HH42"/>
<feature type="compositionally biased region" description="Acidic residues" evidence="1">
    <location>
        <begin position="250"/>
        <end position="259"/>
    </location>
</feature>
<keyword evidence="3" id="KW-1185">Reference proteome</keyword>
<proteinExistence type="predicted"/>
<feature type="region of interest" description="Disordered" evidence="1">
    <location>
        <begin position="209"/>
        <end position="267"/>
    </location>
</feature>
<name>A0A2G9HH42_9LAMI</name>
<dbReference type="PANTHER" id="PTHR33623">
    <property type="entry name" value="OS04G0572500 PROTEIN"/>
    <property type="match status" value="1"/>
</dbReference>
<gene>
    <name evidence="2" type="ORF">CDL12_10520</name>
</gene>
<dbReference type="OrthoDB" id="1918879at2759"/>
<comment type="caution">
    <text evidence="2">The sequence shown here is derived from an EMBL/GenBank/DDBJ whole genome shotgun (WGS) entry which is preliminary data.</text>
</comment>
<accession>A0A2G9HH42</accession>
<evidence type="ECO:0000313" key="3">
    <source>
        <dbReference type="Proteomes" id="UP000231279"/>
    </source>
</evidence>
<dbReference type="Proteomes" id="UP000231279">
    <property type="component" value="Unassembled WGS sequence"/>
</dbReference>
<reference evidence="3" key="1">
    <citation type="journal article" date="2018" name="Gigascience">
        <title>Genome assembly of the Pink Ipe (Handroanthus impetiginosus, Bignoniaceae), a highly valued, ecologically keystone Neotropical timber forest tree.</title>
        <authorList>
            <person name="Silva-Junior O.B."/>
            <person name="Grattapaglia D."/>
            <person name="Novaes E."/>
            <person name="Collevatti R.G."/>
        </authorList>
    </citation>
    <scope>NUCLEOTIDE SEQUENCE [LARGE SCALE GENOMIC DNA]</scope>
    <source>
        <strain evidence="3">cv. UFG-1</strain>
    </source>
</reference>
<feature type="compositionally biased region" description="Low complexity" evidence="1">
    <location>
        <begin position="209"/>
        <end position="226"/>
    </location>
</feature>
<sequence>MADHKLLLHELLKEDQEPFKLQSYISEKRSQLKKIPPITTLQVQKRSNLCKNVCFFSFRNSPDVRKSPFVNFSSPAMSPCKSPAGSSVFLHVPSRTTAVLIEAAVRIQKQGTKPKSQGNGLFGSFLKRLKVRSKNKQRAIGDDEFKIFRNYEPQNFEPKQKEITISCSCKESSLSRSDLEACTSSGRPEVLDGVNGDFALAETRLCSSPSSSFRFSLNGSPSSSGRRTPDFCSPVASPRRHVKQDKEGDLDSVQGEEEKEQCSPVSVLDPFFEDEVHESEDAEEEDVGDNYDLDSTYANVQRAKQQLLDRLRRFE</sequence>
<protein>
    <submittedName>
        <fullName evidence="2">Uncharacterized protein</fullName>
    </submittedName>
</protein>
<evidence type="ECO:0000256" key="1">
    <source>
        <dbReference type="SAM" id="MobiDB-lite"/>
    </source>
</evidence>
<organism evidence="2 3">
    <name type="scientific">Handroanthus impetiginosus</name>
    <dbReference type="NCBI Taxonomy" id="429701"/>
    <lineage>
        <taxon>Eukaryota</taxon>
        <taxon>Viridiplantae</taxon>
        <taxon>Streptophyta</taxon>
        <taxon>Embryophyta</taxon>
        <taxon>Tracheophyta</taxon>
        <taxon>Spermatophyta</taxon>
        <taxon>Magnoliopsida</taxon>
        <taxon>eudicotyledons</taxon>
        <taxon>Gunneridae</taxon>
        <taxon>Pentapetalae</taxon>
        <taxon>asterids</taxon>
        <taxon>lamiids</taxon>
        <taxon>Lamiales</taxon>
        <taxon>Bignoniaceae</taxon>
        <taxon>Crescentiina</taxon>
        <taxon>Tabebuia alliance</taxon>
        <taxon>Handroanthus</taxon>
    </lineage>
</organism>
<dbReference type="EMBL" id="NKXS01001793">
    <property type="protein sequence ID" value="PIN16818.1"/>
    <property type="molecule type" value="Genomic_DNA"/>
</dbReference>
<dbReference type="PANTHER" id="PTHR33623:SF5">
    <property type="entry name" value="HISTONE-LYSINE N-METHYLTRANSFERASE SETD1B-LIKE PROTEIN"/>
    <property type="match status" value="1"/>
</dbReference>
<evidence type="ECO:0000313" key="2">
    <source>
        <dbReference type="EMBL" id="PIN16818.1"/>
    </source>
</evidence>